<organism evidence="11 12">
    <name type="scientific">Dictyocaulus viviparus</name>
    <name type="common">Bovine lungworm</name>
    <dbReference type="NCBI Taxonomy" id="29172"/>
    <lineage>
        <taxon>Eukaryota</taxon>
        <taxon>Metazoa</taxon>
        <taxon>Ecdysozoa</taxon>
        <taxon>Nematoda</taxon>
        <taxon>Chromadorea</taxon>
        <taxon>Rhabditida</taxon>
        <taxon>Rhabditina</taxon>
        <taxon>Rhabditomorpha</taxon>
        <taxon>Strongyloidea</taxon>
        <taxon>Metastrongylidae</taxon>
        <taxon>Dictyocaulus</taxon>
    </lineage>
</organism>
<gene>
    <name evidence="11" type="ORF">DICVIV_00424</name>
</gene>
<evidence type="ECO:0000256" key="3">
    <source>
        <dbReference type="ARBA" id="ARBA00022989"/>
    </source>
</evidence>
<dbReference type="EMBL" id="KN716153">
    <property type="protein sequence ID" value="KJH53301.1"/>
    <property type="molecule type" value="Genomic_DNA"/>
</dbReference>
<evidence type="ECO:0000256" key="4">
    <source>
        <dbReference type="ARBA" id="ARBA00023040"/>
    </source>
</evidence>
<dbReference type="InterPro" id="IPR000276">
    <property type="entry name" value="GPCR_Rhodpsn"/>
</dbReference>
<reference evidence="12" key="2">
    <citation type="journal article" date="2016" name="Sci. Rep.">
        <title>Dictyocaulus viviparus genome, variome and transcriptome elucidate lungworm biology and support future intervention.</title>
        <authorList>
            <person name="McNulty S.N."/>
            <person name="Strube C."/>
            <person name="Rosa B.A."/>
            <person name="Martin J.C."/>
            <person name="Tyagi R."/>
            <person name="Choi Y.J."/>
            <person name="Wang Q."/>
            <person name="Hallsworth Pepin K."/>
            <person name="Zhang X."/>
            <person name="Ozersky P."/>
            <person name="Wilson R.K."/>
            <person name="Sternberg P.W."/>
            <person name="Gasser R.B."/>
            <person name="Mitreva M."/>
        </authorList>
    </citation>
    <scope>NUCLEOTIDE SEQUENCE [LARGE SCALE GENOMIC DNA]</scope>
    <source>
        <strain evidence="12">HannoverDv2000</strain>
    </source>
</reference>
<keyword evidence="2 8" id="KW-0812">Transmembrane</keyword>
<evidence type="ECO:0000256" key="1">
    <source>
        <dbReference type="ARBA" id="ARBA00004141"/>
    </source>
</evidence>
<dbReference type="SUPFAM" id="SSF81321">
    <property type="entry name" value="Family A G protein-coupled receptor-like"/>
    <property type="match status" value="1"/>
</dbReference>
<dbReference type="PANTHER" id="PTHR45695">
    <property type="entry name" value="LEUCOKININ RECEPTOR-RELATED"/>
    <property type="match status" value="1"/>
</dbReference>
<comment type="similarity">
    <text evidence="8">Belongs to the G-protein coupled receptor 1 family.</text>
</comment>
<dbReference type="GO" id="GO:0004930">
    <property type="term" value="F:G protein-coupled receptor activity"/>
    <property type="evidence" value="ECO:0007669"/>
    <property type="project" value="UniProtKB-KW"/>
</dbReference>
<accession>A0A0D8YF85</accession>
<evidence type="ECO:0000256" key="8">
    <source>
        <dbReference type="RuleBase" id="RU000688"/>
    </source>
</evidence>
<comment type="subcellular location">
    <subcellularLocation>
        <location evidence="1">Membrane</location>
        <topology evidence="1">Multi-pass membrane protein</topology>
    </subcellularLocation>
</comment>
<keyword evidence="4 8" id="KW-0297">G-protein coupled receptor</keyword>
<evidence type="ECO:0000313" key="12">
    <source>
        <dbReference type="Proteomes" id="UP000053766"/>
    </source>
</evidence>
<dbReference type="GO" id="GO:0005886">
    <property type="term" value="C:plasma membrane"/>
    <property type="evidence" value="ECO:0007669"/>
    <property type="project" value="TreeGrafter"/>
</dbReference>
<evidence type="ECO:0000256" key="7">
    <source>
        <dbReference type="ARBA" id="ARBA00023224"/>
    </source>
</evidence>
<feature type="domain" description="G-protein coupled receptors family 1 profile" evidence="10">
    <location>
        <begin position="1"/>
        <end position="126"/>
    </location>
</feature>
<evidence type="ECO:0000313" key="11">
    <source>
        <dbReference type="EMBL" id="KJH53301.1"/>
    </source>
</evidence>
<keyword evidence="12" id="KW-1185">Reference proteome</keyword>
<dbReference type="PANTHER" id="PTHR45695:SF15">
    <property type="entry name" value="OPSIN RH2"/>
    <property type="match status" value="1"/>
</dbReference>
<dbReference type="PROSITE" id="PS00237">
    <property type="entry name" value="G_PROTEIN_RECEP_F1_1"/>
    <property type="match status" value="1"/>
</dbReference>
<dbReference type="Gene3D" id="1.20.1070.10">
    <property type="entry name" value="Rhodopsin 7-helix transmembrane proteins"/>
    <property type="match status" value="1"/>
</dbReference>
<keyword evidence="7 8" id="KW-0807">Transducer</keyword>
<evidence type="ECO:0000256" key="9">
    <source>
        <dbReference type="SAM" id="Phobius"/>
    </source>
</evidence>
<dbReference type="Proteomes" id="UP000053766">
    <property type="component" value="Unassembled WGS sequence"/>
</dbReference>
<keyword evidence="5 9" id="KW-0472">Membrane</keyword>
<evidence type="ECO:0000256" key="6">
    <source>
        <dbReference type="ARBA" id="ARBA00023170"/>
    </source>
</evidence>
<protein>
    <recommendedName>
        <fullName evidence="10">G-protein coupled receptors family 1 profile domain-containing protein</fullName>
    </recommendedName>
</protein>
<keyword evidence="6 8" id="KW-0675">Receptor</keyword>
<evidence type="ECO:0000256" key="2">
    <source>
        <dbReference type="ARBA" id="ARBA00022692"/>
    </source>
</evidence>
<feature type="transmembrane region" description="Helical" evidence="9">
    <location>
        <begin position="12"/>
        <end position="32"/>
    </location>
</feature>
<dbReference type="PRINTS" id="PR00237">
    <property type="entry name" value="GPCRRHODOPSN"/>
</dbReference>
<dbReference type="OrthoDB" id="5987936at2759"/>
<name>A0A0D8YF85_DICVI</name>
<proteinExistence type="inferred from homology"/>
<sequence>MTTRWSQTNIFLTNLACADLLILIFCLPPTVINDVTKTFWFSELFCKSILFFQNTQTKRNSGHIWNGLKNTSVYVSILSLIFITFERWRAITCPLKSPLKATRYIIIDSFPFENTQCIRVHWDRDD</sequence>
<dbReference type="InterPro" id="IPR017452">
    <property type="entry name" value="GPCR_Rhodpsn_7TM"/>
</dbReference>
<reference evidence="11 12" key="1">
    <citation type="submission" date="2013-11" db="EMBL/GenBank/DDBJ databases">
        <title>Draft genome of the bovine lungworm Dictyocaulus viviparus.</title>
        <authorList>
            <person name="Mitreva M."/>
        </authorList>
    </citation>
    <scope>NUCLEOTIDE SEQUENCE [LARGE SCALE GENOMIC DNA]</scope>
    <source>
        <strain evidence="11 12">HannoverDv2000</strain>
    </source>
</reference>
<evidence type="ECO:0000259" key="10">
    <source>
        <dbReference type="PROSITE" id="PS50262"/>
    </source>
</evidence>
<dbReference type="Pfam" id="PF00001">
    <property type="entry name" value="7tm_1"/>
    <property type="match status" value="1"/>
</dbReference>
<evidence type="ECO:0000256" key="5">
    <source>
        <dbReference type="ARBA" id="ARBA00023136"/>
    </source>
</evidence>
<dbReference type="PROSITE" id="PS50262">
    <property type="entry name" value="G_PROTEIN_RECEP_F1_2"/>
    <property type="match status" value="1"/>
</dbReference>
<dbReference type="AlphaFoldDB" id="A0A0D8YF85"/>
<dbReference type="STRING" id="29172.A0A0D8YF85"/>
<keyword evidence="3 9" id="KW-1133">Transmembrane helix</keyword>